<keyword evidence="4" id="KW-0560">Oxidoreductase</keyword>
<dbReference type="GO" id="GO:0071949">
    <property type="term" value="F:FAD binding"/>
    <property type="evidence" value="ECO:0007669"/>
    <property type="project" value="InterPro"/>
</dbReference>
<feature type="domain" description="FAD-binding" evidence="6">
    <location>
        <begin position="258"/>
        <end position="350"/>
    </location>
</feature>
<evidence type="ECO:0000256" key="3">
    <source>
        <dbReference type="ARBA" id="ARBA00022827"/>
    </source>
</evidence>
<reference evidence="7" key="1">
    <citation type="journal article" date="2021" name="Nat. Commun.">
        <title>Genetic determinants of endophytism in the Arabidopsis root mycobiome.</title>
        <authorList>
            <person name="Mesny F."/>
            <person name="Miyauchi S."/>
            <person name="Thiergart T."/>
            <person name="Pickel B."/>
            <person name="Atanasova L."/>
            <person name="Karlsson M."/>
            <person name="Huettel B."/>
            <person name="Barry K.W."/>
            <person name="Haridas S."/>
            <person name="Chen C."/>
            <person name="Bauer D."/>
            <person name="Andreopoulos W."/>
            <person name="Pangilinan J."/>
            <person name="LaButti K."/>
            <person name="Riley R."/>
            <person name="Lipzen A."/>
            <person name="Clum A."/>
            <person name="Drula E."/>
            <person name="Henrissat B."/>
            <person name="Kohler A."/>
            <person name="Grigoriev I.V."/>
            <person name="Martin F.M."/>
            <person name="Hacquard S."/>
        </authorList>
    </citation>
    <scope>NUCLEOTIDE SEQUENCE</scope>
    <source>
        <strain evidence="7">MPI-SDFR-AT-0120</strain>
    </source>
</reference>
<dbReference type="SUPFAM" id="SSF51905">
    <property type="entry name" value="FAD/NAD(P)-binding domain"/>
    <property type="match status" value="1"/>
</dbReference>
<sequence>MAQQDTSSKKPFRVIVVGAGIVGLSLSHALQLANIDHVVLEKHSKIVSLHGAALMIYPGVARIFDQIGILKKIQDAMTPVQGEFSRWEDGSILKRQENIRITSEKFDMPVILFDRQKCVTHLYENLPDQSMIRTSARVERIEQDHNGVKVWLTDGTFEEGDMVIGADGVHSLVRDLMWDYAEKSDPGSIPESDKTCLFTQYKGMFGISEKDGLTDFGPSEVNVLGGQDVTKLLFTQPGIVYWAIIYKDEYSQPPKAFKPDEKEQEETAQRFKDIKFAENTSFEDIWKRKTRSGLVNVEEGILDKWHAGRIVLVGDSAHKMTADIGIGANMGIESAVVLCNTLQASLSAQPPNYHPSPAELSKLFQTYQDKRYERAKLFVTLSGSVTRMRSYQSLWKKFFVTRIAPLSFMQKMQGERMMAGFAKGPKLDYVKTRTINEDAEGWKMGQEQANGMGWMAYAVLTSAVGVGLSYAAMLKWGLPAL</sequence>
<evidence type="ECO:0000313" key="8">
    <source>
        <dbReference type="Proteomes" id="UP000813461"/>
    </source>
</evidence>
<gene>
    <name evidence="7" type="ORF">FB567DRAFT_131579</name>
</gene>
<dbReference type="Gene3D" id="3.50.50.60">
    <property type="entry name" value="FAD/NAD(P)-binding domain"/>
    <property type="match status" value="1"/>
</dbReference>
<feature type="transmembrane region" description="Helical" evidence="5">
    <location>
        <begin position="454"/>
        <end position="473"/>
    </location>
</feature>
<dbReference type="Proteomes" id="UP000813461">
    <property type="component" value="Unassembled WGS sequence"/>
</dbReference>
<comment type="caution">
    <text evidence="7">The sequence shown here is derived from an EMBL/GenBank/DDBJ whole genome shotgun (WGS) entry which is preliminary data.</text>
</comment>
<keyword evidence="5" id="KW-0472">Membrane</keyword>
<keyword evidence="8" id="KW-1185">Reference proteome</keyword>
<dbReference type="AlphaFoldDB" id="A0A8K0QZT9"/>
<keyword evidence="5" id="KW-1133">Transmembrane helix</keyword>
<feature type="transmembrane region" description="Helical" evidence="5">
    <location>
        <begin position="12"/>
        <end position="34"/>
    </location>
</feature>
<evidence type="ECO:0000313" key="7">
    <source>
        <dbReference type="EMBL" id="KAH7078279.1"/>
    </source>
</evidence>
<protein>
    <recommendedName>
        <fullName evidence="6">FAD-binding domain-containing protein</fullName>
    </recommendedName>
</protein>
<accession>A0A8K0QZT9</accession>
<evidence type="ECO:0000256" key="1">
    <source>
        <dbReference type="ARBA" id="ARBA00007992"/>
    </source>
</evidence>
<dbReference type="EMBL" id="JAGMVJ010000017">
    <property type="protein sequence ID" value="KAH7078279.1"/>
    <property type="molecule type" value="Genomic_DNA"/>
</dbReference>
<keyword evidence="2" id="KW-0285">Flavoprotein</keyword>
<comment type="similarity">
    <text evidence="1">Belongs to the paxM FAD-dependent monooxygenase family.</text>
</comment>
<feature type="transmembrane region" description="Helical" evidence="5">
    <location>
        <begin position="46"/>
        <end position="64"/>
    </location>
</feature>
<dbReference type="PRINTS" id="PR00420">
    <property type="entry name" value="RNGMNOXGNASE"/>
</dbReference>
<dbReference type="Pfam" id="PF01494">
    <property type="entry name" value="FAD_binding_3"/>
    <property type="match status" value="2"/>
</dbReference>
<evidence type="ECO:0000259" key="6">
    <source>
        <dbReference type="Pfam" id="PF01494"/>
    </source>
</evidence>
<evidence type="ECO:0000256" key="2">
    <source>
        <dbReference type="ARBA" id="ARBA00022630"/>
    </source>
</evidence>
<organism evidence="7 8">
    <name type="scientific">Paraphoma chrysanthemicola</name>
    <dbReference type="NCBI Taxonomy" id="798071"/>
    <lineage>
        <taxon>Eukaryota</taxon>
        <taxon>Fungi</taxon>
        <taxon>Dikarya</taxon>
        <taxon>Ascomycota</taxon>
        <taxon>Pezizomycotina</taxon>
        <taxon>Dothideomycetes</taxon>
        <taxon>Pleosporomycetidae</taxon>
        <taxon>Pleosporales</taxon>
        <taxon>Pleosporineae</taxon>
        <taxon>Phaeosphaeriaceae</taxon>
        <taxon>Paraphoma</taxon>
    </lineage>
</organism>
<dbReference type="PANTHER" id="PTHR47356">
    <property type="entry name" value="FAD-DEPENDENT MONOOXYGENASE ASQG-RELATED"/>
    <property type="match status" value="1"/>
</dbReference>
<name>A0A8K0QZT9_9PLEO</name>
<dbReference type="InterPro" id="IPR050562">
    <property type="entry name" value="FAD_mOase_fung"/>
</dbReference>
<dbReference type="InterPro" id="IPR036188">
    <property type="entry name" value="FAD/NAD-bd_sf"/>
</dbReference>
<feature type="domain" description="FAD-binding" evidence="6">
    <location>
        <begin position="13"/>
        <end position="175"/>
    </location>
</feature>
<proteinExistence type="inferred from homology"/>
<dbReference type="GO" id="GO:0004497">
    <property type="term" value="F:monooxygenase activity"/>
    <property type="evidence" value="ECO:0007669"/>
    <property type="project" value="InterPro"/>
</dbReference>
<evidence type="ECO:0000256" key="5">
    <source>
        <dbReference type="SAM" id="Phobius"/>
    </source>
</evidence>
<dbReference type="InterPro" id="IPR002938">
    <property type="entry name" value="FAD-bd"/>
</dbReference>
<evidence type="ECO:0000256" key="4">
    <source>
        <dbReference type="ARBA" id="ARBA00023002"/>
    </source>
</evidence>
<dbReference type="PANTHER" id="PTHR47356:SF2">
    <property type="entry name" value="FAD-BINDING DOMAIN-CONTAINING PROTEIN-RELATED"/>
    <property type="match status" value="1"/>
</dbReference>
<keyword evidence="5" id="KW-0812">Transmembrane</keyword>
<keyword evidence="3" id="KW-0274">FAD</keyword>
<dbReference type="OrthoDB" id="2431938at2759"/>